<dbReference type="Gene3D" id="3.10.310.30">
    <property type="match status" value="1"/>
</dbReference>
<proteinExistence type="inferred from homology"/>
<gene>
    <name evidence="10" type="primary">recJ</name>
    <name evidence="10" type="ORF">ACFSW8_06275</name>
</gene>
<evidence type="ECO:0000313" key="11">
    <source>
        <dbReference type="Proteomes" id="UP001597389"/>
    </source>
</evidence>
<keyword evidence="6" id="KW-0175">Coiled coil</keyword>
<organism evidence="10 11">
    <name type="scientific">Rubritalea tangerina</name>
    <dbReference type="NCBI Taxonomy" id="430798"/>
    <lineage>
        <taxon>Bacteria</taxon>
        <taxon>Pseudomonadati</taxon>
        <taxon>Verrucomicrobiota</taxon>
        <taxon>Verrucomicrobiia</taxon>
        <taxon>Verrucomicrobiales</taxon>
        <taxon>Rubritaleaceae</taxon>
        <taxon>Rubritalea</taxon>
    </lineage>
</organism>
<evidence type="ECO:0000256" key="5">
    <source>
        <dbReference type="ARBA" id="ARBA00022839"/>
    </source>
</evidence>
<dbReference type="InterPro" id="IPR038763">
    <property type="entry name" value="DHH_sf"/>
</dbReference>
<feature type="domain" description="RecJ OB" evidence="9">
    <location>
        <begin position="456"/>
        <end position="558"/>
    </location>
</feature>
<feature type="coiled-coil region" evidence="6">
    <location>
        <begin position="309"/>
        <end position="336"/>
    </location>
</feature>
<dbReference type="SUPFAM" id="SSF64182">
    <property type="entry name" value="DHH phosphoesterases"/>
    <property type="match status" value="1"/>
</dbReference>
<keyword evidence="3" id="KW-0540">Nuclease</keyword>
<protein>
    <recommendedName>
        <fullName evidence="2">Single-stranded-DNA-specific exonuclease RecJ</fullName>
    </recommendedName>
</protein>
<evidence type="ECO:0000256" key="4">
    <source>
        <dbReference type="ARBA" id="ARBA00022801"/>
    </source>
</evidence>
<feature type="domain" description="DDH" evidence="7">
    <location>
        <begin position="79"/>
        <end position="229"/>
    </location>
</feature>
<evidence type="ECO:0000259" key="9">
    <source>
        <dbReference type="Pfam" id="PF17768"/>
    </source>
</evidence>
<evidence type="ECO:0000256" key="2">
    <source>
        <dbReference type="ARBA" id="ARBA00019841"/>
    </source>
</evidence>
<dbReference type="NCBIfam" id="TIGR00644">
    <property type="entry name" value="recJ"/>
    <property type="match status" value="1"/>
</dbReference>
<dbReference type="Pfam" id="PF02272">
    <property type="entry name" value="DHHA1"/>
    <property type="match status" value="1"/>
</dbReference>
<evidence type="ECO:0000256" key="1">
    <source>
        <dbReference type="ARBA" id="ARBA00005915"/>
    </source>
</evidence>
<dbReference type="InterPro" id="IPR003156">
    <property type="entry name" value="DHHA1_dom"/>
</dbReference>
<evidence type="ECO:0000256" key="3">
    <source>
        <dbReference type="ARBA" id="ARBA00022722"/>
    </source>
</evidence>
<dbReference type="GO" id="GO:0004527">
    <property type="term" value="F:exonuclease activity"/>
    <property type="evidence" value="ECO:0007669"/>
    <property type="project" value="UniProtKB-KW"/>
</dbReference>
<dbReference type="PANTHER" id="PTHR30255:SF2">
    <property type="entry name" value="SINGLE-STRANDED-DNA-SPECIFIC EXONUCLEASE RECJ"/>
    <property type="match status" value="1"/>
</dbReference>
<dbReference type="Proteomes" id="UP001597389">
    <property type="component" value="Unassembled WGS sequence"/>
</dbReference>
<accession>A0ABW4ZA61</accession>
<dbReference type="RefSeq" id="WP_377177748.1">
    <property type="nucleotide sequence ID" value="NZ_JBHUJB010000028.1"/>
</dbReference>
<evidence type="ECO:0000313" key="10">
    <source>
        <dbReference type="EMBL" id="MFD2158497.1"/>
    </source>
</evidence>
<keyword evidence="11" id="KW-1185">Reference proteome</keyword>
<dbReference type="PANTHER" id="PTHR30255">
    <property type="entry name" value="SINGLE-STRANDED-DNA-SPECIFIC EXONUCLEASE RECJ"/>
    <property type="match status" value="1"/>
</dbReference>
<dbReference type="Pfam" id="PF17768">
    <property type="entry name" value="RecJ_OB"/>
    <property type="match status" value="1"/>
</dbReference>
<evidence type="ECO:0000256" key="6">
    <source>
        <dbReference type="SAM" id="Coils"/>
    </source>
</evidence>
<comment type="caution">
    <text evidence="10">The sequence shown here is derived from an EMBL/GenBank/DDBJ whole genome shotgun (WGS) entry which is preliminary data.</text>
</comment>
<dbReference type="InterPro" id="IPR041122">
    <property type="entry name" value="RecJ_OB"/>
</dbReference>
<reference evidence="11" key="1">
    <citation type="journal article" date="2019" name="Int. J. Syst. Evol. Microbiol.">
        <title>The Global Catalogue of Microorganisms (GCM) 10K type strain sequencing project: providing services to taxonomists for standard genome sequencing and annotation.</title>
        <authorList>
            <consortium name="The Broad Institute Genomics Platform"/>
            <consortium name="The Broad Institute Genome Sequencing Center for Infectious Disease"/>
            <person name="Wu L."/>
            <person name="Ma J."/>
        </authorList>
    </citation>
    <scope>NUCLEOTIDE SEQUENCE [LARGE SCALE GENOMIC DNA]</scope>
    <source>
        <strain evidence="11">CCUG 57942</strain>
    </source>
</reference>
<dbReference type="EMBL" id="JBHUJB010000028">
    <property type="protein sequence ID" value="MFD2158497.1"/>
    <property type="molecule type" value="Genomic_DNA"/>
</dbReference>
<dbReference type="Pfam" id="PF01368">
    <property type="entry name" value="DHH"/>
    <property type="match status" value="1"/>
</dbReference>
<keyword evidence="5 10" id="KW-0269">Exonuclease</keyword>
<dbReference type="Gene3D" id="3.90.1640.30">
    <property type="match status" value="1"/>
</dbReference>
<sequence>MHEEPKQWIVKEDPPDATMSVGRLPSILLKLLGQRGVSGRDAIESFLNPRLKDLSDPYQLPHMEQAVERIFEAVDRGEKVLVYGDYDVDGVTSVALMRTVLEAYGVDVNIYIPKRGEEGYGLSEAAIENLLKDFGKPDLVITVDCGTASLDEIAQLGEIGVDVIVVDHHELSARGCPDCVAVVNPKLGDAFHYLCAAGVVFKLAHALLKRRRVKGFDLRDYIDMVAVATVADIVPLVEENRLLVRHGLKRLPHTENAGLQALQQVAGLSGSVTSMDVGFRIGPRINAAGRMDRPEDALSLLVEKDYDAARCLADMLDEYNRQRQTHEKQIRDEAMRMVEEQCDAKNDPVIVLGSRNWHPGVVGIVASRLMRQFYKPTFVVSIDEEGVGKGSGRSVEGVSLVGAIQACPDDLIAGGGHDMAAGLSIREEKISDFRKHFAEYVVETTSPEQRAPRMHVDAEIDFDELSLEFMDSYDLLQPFGSQNPQPVFMSRDVWLTEAPRHLKNNHLKLFLRQGICEHDAIFFGGGERSLPDPPWDVAFTIDRNTFRGRTSLQMVIQDVRAAQKI</sequence>
<dbReference type="InterPro" id="IPR001667">
    <property type="entry name" value="DDH_dom"/>
</dbReference>
<dbReference type="InterPro" id="IPR051673">
    <property type="entry name" value="SSDNA_exonuclease_RecJ"/>
</dbReference>
<evidence type="ECO:0000259" key="7">
    <source>
        <dbReference type="Pfam" id="PF01368"/>
    </source>
</evidence>
<keyword evidence="4" id="KW-0378">Hydrolase</keyword>
<feature type="domain" description="DHHA1" evidence="8">
    <location>
        <begin position="347"/>
        <end position="442"/>
    </location>
</feature>
<evidence type="ECO:0000259" key="8">
    <source>
        <dbReference type="Pfam" id="PF02272"/>
    </source>
</evidence>
<comment type="similarity">
    <text evidence="1">Belongs to the RecJ family.</text>
</comment>
<dbReference type="InterPro" id="IPR004610">
    <property type="entry name" value="RecJ"/>
</dbReference>
<name>A0ABW4ZA61_9BACT</name>